<dbReference type="InParanoid" id="A0A098D2F9"/>
<accession>A0A098D2F9</accession>
<feature type="compositionally biased region" description="Low complexity" evidence="2">
    <location>
        <begin position="285"/>
        <end position="296"/>
    </location>
</feature>
<evidence type="ECO:0000256" key="1">
    <source>
        <dbReference type="SAM" id="Coils"/>
    </source>
</evidence>
<dbReference type="Proteomes" id="UP000070720">
    <property type="component" value="Chromosome 1"/>
</dbReference>
<dbReference type="EnsemblFungi" id="CEF73144">
    <property type="protein sequence ID" value="CEF73144"/>
    <property type="gene ID" value="FGRRES_15823"/>
</dbReference>
<evidence type="ECO:0000313" key="4">
    <source>
        <dbReference type="EnsemblFungi" id="CEF73144"/>
    </source>
</evidence>
<keyword evidence="1" id="KW-0175">Coiled coil</keyword>
<accession>A0A0E0RPG9</accession>
<reference evidence="4" key="4">
    <citation type="submission" date="2017-01" db="UniProtKB">
        <authorList>
            <consortium name="EnsemblFungi"/>
        </authorList>
    </citation>
    <scope>IDENTIFICATION</scope>
    <source>
        <strain evidence="4">PH-1 / ATCC MYA-4620 / FGSC 9075 / NRRL 31084</strain>
    </source>
</reference>
<name>A0A098D2F9_GIBZE</name>
<sequence>MDEDSEWDDFGHDDSSDDDSSHGNDSNDLQNLDPDDFGTSDVGSWLQENRHAWKTAPAIEDWTRIRTACSTSKKAWDLNMAIEAAFREFKIALSSDMSGESNTPSSQGAMALAMKLQTEQSNDNGEINQNLAQMLEKMNTMETRSTAALESEIEKLTGKLGKVEGNITELQKKSTQQSHLLDEVAEKIKSGNASNTSNVPKLHQQSQNHTQALLNTATGRFSAATSISEGHRRLPTNNTHPTVPRNGWASVASPTTSGPTPSGARRPSAPTTPDPEAQPSGGKCPASAATSPSQPSKRSKATNDIRAKKDELLKQFLRK</sequence>
<evidence type="ECO:0000313" key="5">
    <source>
        <dbReference type="Proteomes" id="UP000070720"/>
    </source>
</evidence>
<keyword evidence="5" id="KW-1185">Reference proteome</keyword>
<dbReference type="EMBL" id="HG970332">
    <property type="protein sequence ID" value="CEF73144.1"/>
    <property type="molecule type" value="Genomic_DNA"/>
</dbReference>
<dbReference type="VEuPathDB" id="FungiDB:FGRAMPH1_01G02685"/>
<feature type="compositionally biased region" description="Basic and acidic residues" evidence="2">
    <location>
        <begin position="301"/>
        <end position="313"/>
    </location>
</feature>
<feature type="coiled-coil region" evidence="1">
    <location>
        <begin position="124"/>
        <end position="173"/>
    </location>
</feature>
<protein>
    <submittedName>
        <fullName evidence="3">Chromosome 1, complete genome</fullName>
    </submittedName>
</protein>
<reference evidence="4 5" key="2">
    <citation type="journal article" date="2010" name="Nature">
        <title>Comparative genomics reveals mobile pathogenicity chromosomes in Fusarium.</title>
        <authorList>
            <person name="Ma L.J."/>
            <person name="van der Does H.C."/>
            <person name="Borkovich K.A."/>
            <person name="Coleman J.J."/>
            <person name="Daboussi M.J."/>
            <person name="Di Pietro A."/>
            <person name="Dufresne M."/>
            <person name="Freitag M."/>
            <person name="Grabherr M."/>
            <person name="Henrissat B."/>
            <person name="Houterman P.M."/>
            <person name="Kang S."/>
            <person name="Shim W.B."/>
            <person name="Woloshuk C."/>
            <person name="Xie X."/>
            <person name="Xu J.R."/>
            <person name="Antoniw J."/>
            <person name="Baker S.E."/>
            <person name="Bluhm B.H."/>
            <person name="Breakspear A."/>
            <person name="Brown D.W."/>
            <person name="Butchko R.A."/>
            <person name="Chapman S."/>
            <person name="Coulson R."/>
            <person name="Coutinho P.M."/>
            <person name="Danchin E.G."/>
            <person name="Diener A."/>
            <person name="Gale L.R."/>
            <person name="Gardiner D.M."/>
            <person name="Goff S."/>
            <person name="Hammond-Kosack K.E."/>
            <person name="Hilburn K."/>
            <person name="Hua-Van A."/>
            <person name="Jonkers W."/>
            <person name="Kazan K."/>
            <person name="Kodira C.D."/>
            <person name="Koehrsen M."/>
            <person name="Kumar L."/>
            <person name="Lee Y.H."/>
            <person name="Li L."/>
            <person name="Manners J.M."/>
            <person name="Miranda-Saavedra D."/>
            <person name="Mukherjee M."/>
            <person name="Park G."/>
            <person name="Park J."/>
            <person name="Park S.Y."/>
            <person name="Proctor R.H."/>
            <person name="Regev A."/>
            <person name="Ruiz-Roldan M.C."/>
            <person name="Sain D."/>
            <person name="Sakthikumar S."/>
            <person name="Sykes S."/>
            <person name="Schwartz D.C."/>
            <person name="Turgeon B.G."/>
            <person name="Wapinski I."/>
            <person name="Yoder O."/>
            <person name="Young S."/>
            <person name="Zeng Q."/>
            <person name="Zhou S."/>
            <person name="Galagan J."/>
            <person name="Cuomo C.A."/>
            <person name="Kistler H.C."/>
            <person name="Rep M."/>
        </authorList>
    </citation>
    <scope>GENOME REANNOTATION</scope>
    <source>
        <strain evidence="5">ATCC MYA-4620 / CBS 123657 / FGSC 9075 / NRRL 31084 / PH-1</strain>
        <strain evidence="4">PH-1 / ATCC MYA-4620 / FGSC 9075 / NRRL 31084</strain>
    </source>
</reference>
<reference evidence="3 5" key="3">
    <citation type="journal article" date="2015" name="BMC Genomics">
        <title>The completed genome sequence of the pathogenic ascomycete fungus Fusarium graminearum.</title>
        <authorList>
            <person name="King R."/>
            <person name="Urban M."/>
            <person name="Hammond-Kosack M.C."/>
            <person name="Hassani-Pak K."/>
            <person name="Hammond-Kosack K.E."/>
        </authorList>
    </citation>
    <scope>NUCLEOTIDE SEQUENCE [LARGE SCALE GENOMIC DNA]</scope>
    <source>
        <strain evidence="5">ATCC MYA-4620 / CBS 123657 / FGSC 9075 / NRRL 31084 / PH-1</strain>
        <strain evidence="3">PH-1</strain>
    </source>
</reference>
<reference evidence="4 5" key="1">
    <citation type="journal article" date="2007" name="Science">
        <title>The Fusarium graminearum genome reveals a link between localized polymorphism and pathogen specialization.</title>
        <authorList>
            <person name="Cuomo C.A."/>
            <person name="Gueldener U."/>
            <person name="Xu J.-R."/>
            <person name="Trail F."/>
            <person name="Turgeon B.G."/>
            <person name="Di Pietro A."/>
            <person name="Walton J.D."/>
            <person name="Ma L.-J."/>
            <person name="Baker S.E."/>
            <person name="Rep M."/>
            <person name="Adam G."/>
            <person name="Antoniw J."/>
            <person name="Baldwin T."/>
            <person name="Calvo S.E."/>
            <person name="Chang Y.-L."/>
            <person name="DeCaprio D."/>
            <person name="Gale L.R."/>
            <person name="Gnerre S."/>
            <person name="Goswami R.S."/>
            <person name="Hammond-Kosack K."/>
            <person name="Harris L.J."/>
            <person name="Hilburn K."/>
            <person name="Kennell J.C."/>
            <person name="Kroken S."/>
            <person name="Magnuson J.K."/>
            <person name="Mannhaupt G."/>
            <person name="Mauceli E.W."/>
            <person name="Mewes H.-W."/>
            <person name="Mitterbauer R."/>
            <person name="Muehlbauer G."/>
            <person name="Muensterkoetter M."/>
            <person name="Nelson D."/>
            <person name="O'Donnell K."/>
            <person name="Ouellet T."/>
            <person name="Qi W."/>
            <person name="Quesneville H."/>
            <person name="Roncero M.I.G."/>
            <person name="Seong K.-Y."/>
            <person name="Tetko I.V."/>
            <person name="Urban M."/>
            <person name="Waalwijk C."/>
            <person name="Ward T.J."/>
            <person name="Yao J."/>
            <person name="Birren B.W."/>
            <person name="Kistler H.C."/>
        </authorList>
    </citation>
    <scope>NUCLEOTIDE SEQUENCE [LARGE SCALE GENOMIC DNA]</scope>
    <source>
        <strain evidence="5">ATCC MYA-4620 / CBS 123657 / FGSC 9075 / NRRL 31084 / PH-1</strain>
        <strain evidence="4">PH-1 / ATCC MYA-4620 / FGSC 9075 / NRRL 31084</strain>
    </source>
</reference>
<evidence type="ECO:0000256" key="2">
    <source>
        <dbReference type="SAM" id="MobiDB-lite"/>
    </source>
</evidence>
<evidence type="ECO:0000313" key="3">
    <source>
        <dbReference type="EMBL" id="CEF73144.1"/>
    </source>
</evidence>
<organism evidence="3 5">
    <name type="scientific">Gibberella zeae (strain ATCC MYA-4620 / CBS 123657 / FGSC 9075 / NRRL 31084 / PH-1)</name>
    <name type="common">Wheat head blight fungus</name>
    <name type="synonym">Fusarium graminearum</name>
    <dbReference type="NCBI Taxonomy" id="229533"/>
    <lineage>
        <taxon>Eukaryota</taxon>
        <taxon>Fungi</taxon>
        <taxon>Dikarya</taxon>
        <taxon>Ascomycota</taxon>
        <taxon>Pezizomycotina</taxon>
        <taxon>Sordariomycetes</taxon>
        <taxon>Hypocreomycetidae</taxon>
        <taxon>Hypocreales</taxon>
        <taxon>Nectriaceae</taxon>
        <taxon>Fusarium</taxon>
    </lineage>
</organism>
<feature type="region of interest" description="Disordered" evidence="2">
    <location>
        <begin position="1"/>
        <end position="43"/>
    </location>
</feature>
<feature type="region of interest" description="Disordered" evidence="2">
    <location>
        <begin position="227"/>
        <end position="319"/>
    </location>
</feature>
<feature type="compositionally biased region" description="Basic and acidic residues" evidence="2">
    <location>
        <begin position="9"/>
        <end position="22"/>
    </location>
</feature>
<proteinExistence type="predicted"/>
<dbReference type="AlphaFoldDB" id="A0A098D2F9"/>
<gene>
    <name evidence="3" type="ORF">FGRAMPH1_01T02685</name>
</gene>